<dbReference type="GO" id="GO:0016491">
    <property type="term" value="F:oxidoreductase activity"/>
    <property type="evidence" value="ECO:0007669"/>
    <property type="project" value="UniProtKB-KW"/>
</dbReference>
<dbReference type="SUPFAM" id="SSF51197">
    <property type="entry name" value="Clavaminate synthase-like"/>
    <property type="match status" value="1"/>
</dbReference>
<dbReference type="Gene3D" id="2.60.120.330">
    <property type="entry name" value="B-lactam Antibiotic, Isopenicillin N Synthase, Chain"/>
    <property type="match status" value="1"/>
</dbReference>
<dbReference type="PANTHER" id="PTHR47991">
    <property type="entry name" value="OXOGLUTARATE/IRON-DEPENDENT DIOXYGENASE"/>
    <property type="match status" value="1"/>
</dbReference>
<evidence type="ECO:0000256" key="2">
    <source>
        <dbReference type="ARBA" id="ARBA00022723"/>
    </source>
</evidence>
<reference evidence="7 8" key="1">
    <citation type="submission" date="2024-09" db="EMBL/GenBank/DDBJ databases">
        <title>Chromosome-scale assembly of Riccia sorocarpa.</title>
        <authorList>
            <person name="Paukszto L."/>
        </authorList>
    </citation>
    <scope>NUCLEOTIDE SEQUENCE [LARGE SCALE GENOMIC DNA]</scope>
    <source>
        <strain evidence="7">LP-2024</strain>
        <tissue evidence="7">Aerial parts of the thallus</tissue>
    </source>
</reference>
<keyword evidence="3 4" id="KW-0408">Iron</keyword>
<dbReference type="EMBL" id="JBJQOH010000007">
    <property type="protein sequence ID" value="KAL3680270.1"/>
    <property type="molecule type" value="Genomic_DNA"/>
</dbReference>
<gene>
    <name evidence="7" type="ORF">R1sor_023226</name>
</gene>
<evidence type="ECO:0000256" key="3">
    <source>
        <dbReference type="ARBA" id="ARBA00023004"/>
    </source>
</evidence>
<proteinExistence type="inferred from homology"/>
<sequence length="358" mass="40503">MTVIATQRRMNDDNHKIKSIKAMADTGITHIPPDFILPLYMQPRFTKTDISRDVPTVDLSLVNDPCERKRIATSIVEAVRDWGYFKVRGHGISEILMTKLLLVIREFFDLPLSEKVQFLGSQSDTSSPRYGRTRRGTTGHQSWRDQFHHRIPPLNPKELQTWPDKPEAYRETVLGWTKEIQKLSNVLFDLLAEGYSLEPRYFQSLMGAVEKSAELDATLLAAYYPRCPQADLASGIVAHTDPTSMVLALQDSPGLEVFKDGTWIPVGADPACLTISTGDVMEILTNGSCKSCEHRVRVKETQDRVSALVMLKPRLDIKLEAAPVFITKGQATRFMDTDMTYRQYVTSFKDECPEVSFD</sequence>
<evidence type="ECO:0000259" key="6">
    <source>
        <dbReference type="PROSITE" id="PS51471"/>
    </source>
</evidence>
<organism evidence="7 8">
    <name type="scientific">Riccia sorocarpa</name>
    <dbReference type="NCBI Taxonomy" id="122646"/>
    <lineage>
        <taxon>Eukaryota</taxon>
        <taxon>Viridiplantae</taxon>
        <taxon>Streptophyta</taxon>
        <taxon>Embryophyta</taxon>
        <taxon>Marchantiophyta</taxon>
        <taxon>Marchantiopsida</taxon>
        <taxon>Marchantiidae</taxon>
        <taxon>Marchantiales</taxon>
        <taxon>Ricciaceae</taxon>
        <taxon>Riccia</taxon>
    </lineage>
</organism>
<evidence type="ECO:0000256" key="4">
    <source>
        <dbReference type="RuleBase" id="RU003682"/>
    </source>
</evidence>
<dbReference type="Pfam" id="PF03171">
    <property type="entry name" value="2OG-FeII_Oxy"/>
    <property type="match status" value="1"/>
</dbReference>
<accession>A0ABD3GQ97</accession>
<keyword evidence="4" id="KW-0560">Oxidoreductase</keyword>
<dbReference type="InterPro" id="IPR027443">
    <property type="entry name" value="IPNS-like_sf"/>
</dbReference>
<evidence type="ECO:0000256" key="1">
    <source>
        <dbReference type="ARBA" id="ARBA00008056"/>
    </source>
</evidence>
<dbReference type="AlphaFoldDB" id="A0ABD3GQ97"/>
<dbReference type="InterPro" id="IPR026992">
    <property type="entry name" value="DIOX_N"/>
</dbReference>
<dbReference type="Proteomes" id="UP001633002">
    <property type="component" value="Unassembled WGS sequence"/>
</dbReference>
<evidence type="ECO:0000256" key="5">
    <source>
        <dbReference type="SAM" id="MobiDB-lite"/>
    </source>
</evidence>
<evidence type="ECO:0000313" key="8">
    <source>
        <dbReference type="Proteomes" id="UP001633002"/>
    </source>
</evidence>
<dbReference type="GO" id="GO:0046872">
    <property type="term" value="F:metal ion binding"/>
    <property type="evidence" value="ECO:0007669"/>
    <property type="project" value="UniProtKB-KW"/>
</dbReference>
<feature type="domain" description="Fe2OG dioxygenase" evidence="6">
    <location>
        <begin position="214"/>
        <end position="328"/>
    </location>
</feature>
<protein>
    <recommendedName>
        <fullName evidence="6">Fe2OG dioxygenase domain-containing protein</fullName>
    </recommendedName>
</protein>
<feature type="region of interest" description="Disordered" evidence="5">
    <location>
        <begin position="121"/>
        <end position="142"/>
    </location>
</feature>
<dbReference type="InterPro" id="IPR044861">
    <property type="entry name" value="IPNS-like_FE2OG_OXY"/>
</dbReference>
<comment type="similarity">
    <text evidence="1 4">Belongs to the iron/ascorbate-dependent oxidoreductase family.</text>
</comment>
<keyword evidence="8" id="KW-1185">Reference proteome</keyword>
<comment type="caution">
    <text evidence="7">The sequence shown here is derived from an EMBL/GenBank/DDBJ whole genome shotgun (WGS) entry which is preliminary data.</text>
</comment>
<keyword evidence="2 4" id="KW-0479">Metal-binding</keyword>
<dbReference type="InterPro" id="IPR005123">
    <property type="entry name" value="Oxoglu/Fe-dep_dioxygenase_dom"/>
</dbReference>
<dbReference type="Pfam" id="PF14226">
    <property type="entry name" value="DIOX_N"/>
    <property type="match status" value="1"/>
</dbReference>
<dbReference type="InterPro" id="IPR050295">
    <property type="entry name" value="Plant_2OG-oxidoreductases"/>
</dbReference>
<dbReference type="PROSITE" id="PS51471">
    <property type="entry name" value="FE2OG_OXY"/>
    <property type="match status" value="1"/>
</dbReference>
<name>A0ABD3GQ97_9MARC</name>
<evidence type="ECO:0000313" key="7">
    <source>
        <dbReference type="EMBL" id="KAL3680270.1"/>
    </source>
</evidence>